<feature type="region of interest" description="Disordered" evidence="1">
    <location>
        <begin position="156"/>
        <end position="187"/>
    </location>
</feature>
<comment type="caution">
    <text evidence="2">The sequence shown here is derived from an EMBL/GenBank/DDBJ whole genome shotgun (WGS) entry which is preliminary data.</text>
</comment>
<dbReference type="EMBL" id="JNBR01001841">
    <property type="protein sequence ID" value="OQR84677.1"/>
    <property type="molecule type" value="Genomic_DNA"/>
</dbReference>
<evidence type="ECO:0000313" key="2">
    <source>
        <dbReference type="EMBL" id="OQR84677.1"/>
    </source>
</evidence>
<accession>A0A1V9YG96</accession>
<dbReference type="Proteomes" id="UP000243579">
    <property type="component" value="Unassembled WGS sequence"/>
</dbReference>
<keyword evidence="3" id="KW-1185">Reference proteome</keyword>
<reference evidence="2 3" key="1">
    <citation type="journal article" date="2014" name="Genome Biol. Evol.">
        <title>The secreted proteins of Achlya hypogyna and Thraustotheca clavata identify the ancestral oomycete secretome and reveal gene acquisitions by horizontal gene transfer.</title>
        <authorList>
            <person name="Misner I."/>
            <person name="Blouin N."/>
            <person name="Leonard G."/>
            <person name="Richards T.A."/>
            <person name="Lane C.E."/>
        </authorList>
    </citation>
    <scope>NUCLEOTIDE SEQUENCE [LARGE SCALE GENOMIC DNA]</scope>
    <source>
        <strain evidence="2 3">ATCC 48635</strain>
    </source>
</reference>
<evidence type="ECO:0000313" key="3">
    <source>
        <dbReference type="Proteomes" id="UP000243579"/>
    </source>
</evidence>
<proteinExistence type="predicted"/>
<name>A0A1V9YG96_ACHHY</name>
<feature type="compositionally biased region" description="Low complexity" evidence="1">
    <location>
        <begin position="63"/>
        <end position="76"/>
    </location>
</feature>
<feature type="region of interest" description="Disordered" evidence="1">
    <location>
        <begin position="199"/>
        <end position="219"/>
    </location>
</feature>
<feature type="region of interest" description="Disordered" evidence="1">
    <location>
        <begin position="47"/>
        <end position="83"/>
    </location>
</feature>
<organism evidence="2 3">
    <name type="scientific">Achlya hypogyna</name>
    <name type="common">Oomycete</name>
    <name type="synonym">Protoachlya hypogyna</name>
    <dbReference type="NCBI Taxonomy" id="1202772"/>
    <lineage>
        <taxon>Eukaryota</taxon>
        <taxon>Sar</taxon>
        <taxon>Stramenopiles</taxon>
        <taxon>Oomycota</taxon>
        <taxon>Saprolegniomycetes</taxon>
        <taxon>Saprolegniales</taxon>
        <taxon>Achlyaceae</taxon>
        <taxon>Achlya</taxon>
    </lineage>
</organism>
<sequence length="598" mass="63772">MAADELEKLRAYKTLTKLRMKQAAEKLATYRVQVEEATKKIQDLEAARAEQASNEQLRRRSSTIPTLTPVMTTTQPRPKLEPLPVTTSIKALSATTKLFAPIEPKAPVATKVSAAPAPTIVAPMTAPKAPEPKFPQEAHRVLIDGATEKPAVTLSLSDEADGSSDGSSTVTESDSDTDTEGPDASTPSLVLSTAMLAPSTLSPTAAPPSPTELEPPAKRLKTEEVPPELSEFLAVAQTVSGAKIYRATKMLQTFFDIVRNSSDRVATAALLQPKLVAWMGHHVVPLLDVLAAFVGTANTATDISIHVDALAALAPADAPLALAHISRHMTRKKSLPTKNQVGWCRVHTFLSSRAGTLGATKTFLVDRMLADNRHVLDFVAIGESWPAALASLAVPCVLAATLRYLIGALVDARAMAETVDLQAAAIQEMYALFGGSFEADAAAVAAAFAAEEQPQTFELNQSVRLLVTVLGWTECKTRFPCFVALAQAPTAASLRFVGSVAATLMHLTNIDAAFVMNEAKAMIDRLIAAVEDTAGDEHLRDAAVVGLLEVASSVPAKALSKEYMVPVLSWFGAKTPQDQMALPASFLRKLQQTVRYLT</sequence>
<feature type="compositionally biased region" description="Low complexity" evidence="1">
    <location>
        <begin position="163"/>
        <end position="172"/>
    </location>
</feature>
<evidence type="ECO:0000256" key="1">
    <source>
        <dbReference type="SAM" id="MobiDB-lite"/>
    </source>
</evidence>
<dbReference type="AlphaFoldDB" id="A0A1V9YG96"/>
<protein>
    <submittedName>
        <fullName evidence="2">Uncharacterized protein</fullName>
    </submittedName>
</protein>
<gene>
    <name evidence="2" type="ORF">ACHHYP_13061</name>
</gene>
<dbReference type="OrthoDB" id="79607at2759"/>